<proteinExistence type="predicted"/>
<name>A0AAU8DQK9_9ACTN</name>
<organism evidence="3">
    <name type="scientific">Nakamurella sp. A5-74</name>
    <dbReference type="NCBI Taxonomy" id="3158264"/>
    <lineage>
        <taxon>Bacteria</taxon>
        <taxon>Bacillati</taxon>
        <taxon>Actinomycetota</taxon>
        <taxon>Actinomycetes</taxon>
        <taxon>Nakamurellales</taxon>
        <taxon>Nakamurellaceae</taxon>
        <taxon>Nakamurella</taxon>
    </lineage>
</organism>
<dbReference type="Gene3D" id="1.10.260.40">
    <property type="entry name" value="lambda repressor-like DNA-binding domains"/>
    <property type="match status" value="1"/>
</dbReference>
<dbReference type="InterPro" id="IPR001387">
    <property type="entry name" value="Cro/C1-type_HTH"/>
</dbReference>
<accession>A0AAU8DQK9</accession>
<dbReference type="SUPFAM" id="SSF47413">
    <property type="entry name" value="lambda repressor-like DNA-binding domains"/>
    <property type="match status" value="1"/>
</dbReference>
<sequence length="220" mass="23557">MNDNPSDIERDTAASSRGSCARVRVGSEEGAIDEAEHSHLRDGFGRMLRETRTAVDLSVAQVAKLSGLAERSIRHLEAGTRRPGMDTVLLLGLVLQRPEPLVRLSGAGGEGKAPQVSTLAADKLAQRLRELAGDSLRQGHARRSSARAVAHWRRFGMSEDERSEQMRARVVARAMSTLSVAAGSVRAHVDLAGRERPGDLCDCCDSDSPGGDLGCESHSP</sequence>
<feature type="domain" description="HTH cro/C1-type" evidence="2">
    <location>
        <begin position="48"/>
        <end position="102"/>
    </location>
</feature>
<dbReference type="PROSITE" id="PS50943">
    <property type="entry name" value="HTH_CROC1"/>
    <property type="match status" value="1"/>
</dbReference>
<dbReference type="AlphaFoldDB" id="A0AAU8DQK9"/>
<dbReference type="InterPro" id="IPR010982">
    <property type="entry name" value="Lambda_DNA-bd_dom_sf"/>
</dbReference>
<feature type="region of interest" description="Disordered" evidence="1">
    <location>
        <begin position="1"/>
        <end position="37"/>
    </location>
</feature>
<dbReference type="Pfam" id="PF13560">
    <property type="entry name" value="HTH_31"/>
    <property type="match status" value="1"/>
</dbReference>
<gene>
    <name evidence="3" type="ORF">ABLG96_03835</name>
</gene>
<dbReference type="SMART" id="SM00530">
    <property type="entry name" value="HTH_XRE"/>
    <property type="match status" value="1"/>
</dbReference>
<reference evidence="3" key="1">
    <citation type="submission" date="2024-05" db="EMBL/GenBank/DDBJ databases">
        <authorList>
            <person name="Cai S.Y."/>
            <person name="Jin L.M."/>
            <person name="Li H.R."/>
        </authorList>
    </citation>
    <scope>NUCLEOTIDE SEQUENCE</scope>
    <source>
        <strain evidence="3">A5-74</strain>
    </source>
</reference>
<dbReference type="CDD" id="cd00093">
    <property type="entry name" value="HTH_XRE"/>
    <property type="match status" value="1"/>
</dbReference>
<evidence type="ECO:0000259" key="2">
    <source>
        <dbReference type="PROSITE" id="PS50943"/>
    </source>
</evidence>
<dbReference type="EMBL" id="CP159218">
    <property type="protein sequence ID" value="XCG64480.1"/>
    <property type="molecule type" value="Genomic_DNA"/>
</dbReference>
<dbReference type="RefSeq" id="WP_353650093.1">
    <property type="nucleotide sequence ID" value="NZ_CP159218.1"/>
</dbReference>
<dbReference type="GO" id="GO:0003677">
    <property type="term" value="F:DNA binding"/>
    <property type="evidence" value="ECO:0007669"/>
    <property type="project" value="InterPro"/>
</dbReference>
<evidence type="ECO:0000313" key="3">
    <source>
        <dbReference type="EMBL" id="XCG64480.1"/>
    </source>
</evidence>
<evidence type="ECO:0000256" key="1">
    <source>
        <dbReference type="SAM" id="MobiDB-lite"/>
    </source>
</evidence>
<protein>
    <submittedName>
        <fullName evidence="3">Helix-turn-helix transcriptional regulator</fullName>
    </submittedName>
</protein>